<dbReference type="GO" id="GO:0047560">
    <property type="term" value="F:3-dehydrosphinganine reductase activity"/>
    <property type="evidence" value="ECO:0007669"/>
    <property type="project" value="TreeGrafter"/>
</dbReference>
<feature type="domain" description="Ketoreductase" evidence="2">
    <location>
        <begin position="20"/>
        <end position="203"/>
    </location>
</feature>
<sequence length="325" mass="35998">MKLDILSLVGSNNKFNVEGKLVVVAGGSKGLGKAMALELAAKGANLLMLARSADTLRIARQEVQAACISSKQIVDAIAVDLARPEEVHRVLHRYHPPDILICTAGGTPDQVGFLADISPQAITSCMELNYYTTIFIVQSCLRLWLKAPQTPSPRHIVLTSSTAAFLGLPGYGAYTPAKVAIRALADTLRQELFLYGKDAFRVHCSFPGTFMSTSFLEEQENKPGLLKALEGTDHTRLELEQRVPSPRTVAQSIIRGLEVGKEYIAVDFQTELLLNNMRGPSPRFWAVWDFLLGVVAAVVFWWFRRGSDRRTMREGQSRRVRDSRV</sequence>
<evidence type="ECO:0000313" key="3">
    <source>
        <dbReference type="EMBL" id="KAF9889313.1"/>
    </source>
</evidence>
<dbReference type="Pfam" id="PF00106">
    <property type="entry name" value="adh_short"/>
    <property type="match status" value="1"/>
</dbReference>
<keyword evidence="1" id="KW-0812">Transmembrane</keyword>
<dbReference type="Gene3D" id="3.40.50.720">
    <property type="entry name" value="NAD(P)-binding Rossmann-like Domain"/>
    <property type="match status" value="1"/>
</dbReference>
<dbReference type="InterPro" id="IPR036291">
    <property type="entry name" value="NAD(P)-bd_dom_sf"/>
</dbReference>
<dbReference type="SUPFAM" id="SSF51735">
    <property type="entry name" value="NAD(P)-binding Rossmann-fold domains"/>
    <property type="match status" value="1"/>
</dbReference>
<reference evidence="3" key="2">
    <citation type="submission" date="2020-02" db="EMBL/GenBank/DDBJ databases">
        <authorList>
            <person name="Gilchrist C.L.M."/>
            <person name="Chooi Y.-H."/>
        </authorList>
    </citation>
    <scope>NUCLEOTIDE SEQUENCE</scope>
    <source>
        <strain evidence="3">MST-FP2251</strain>
    </source>
</reference>
<dbReference type="GO" id="GO:0005789">
    <property type="term" value="C:endoplasmic reticulum membrane"/>
    <property type="evidence" value="ECO:0007669"/>
    <property type="project" value="TreeGrafter"/>
</dbReference>
<dbReference type="GO" id="GO:0030148">
    <property type="term" value="P:sphingolipid biosynthetic process"/>
    <property type="evidence" value="ECO:0007669"/>
    <property type="project" value="TreeGrafter"/>
</dbReference>
<dbReference type="PANTHER" id="PTHR43550:SF3">
    <property type="entry name" value="3-KETODIHYDROSPHINGOSINE REDUCTASE"/>
    <property type="match status" value="1"/>
</dbReference>
<dbReference type="Proteomes" id="UP001194746">
    <property type="component" value="Unassembled WGS sequence"/>
</dbReference>
<evidence type="ECO:0000313" key="4">
    <source>
        <dbReference type="Proteomes" id="UP001194746"/>
    </source>
</evidence>
<comment type="caution">
    <text evidence="3">The sequence shown here is derived from an EMBL/GenBank/DDBJ whole genome shotgun (WGS) entry which is preliminary data.</text>
</comment>
<evidence type="ECO:0000259" key="2">
    <source>
        <dbReference type="SMART" id="SM00822"/>
    </source>
</evidence>
<keyword evidence="1" id="KW-0472">Membrane</keyword>
<organism evidence="3 4">
    <name type="scientific">Aspergillus nanangensis</name>
    <dbReference type="NCBI Taxonomy" id="2582783"/>
    <lineage>
        <taxon>Eukaryota</taxon>
        <taxon>Fungi</taxon>
        <taxon>Dikarya</taxon>
        <taxon>Ascomycota</taxon>
        <taxon>Pezizomycotina</taxon>
        <taxon>Eurotiomycetes</taxon>
        <taxon>Eurotiomycetidae</taxon>
        <taxon>Eurotiales</taxon>
        <taxon>Aspergillaceae</taxon>
        <taxon>Aspergillus</taxon>
        <taxon>Aspergillus subgen. Circumdati</taxon>
    </lineage>
</organism>
<dbReference type="SMART" id="SM00822">
    <property type="entry name" value="PKS_KR"/>
    <property type="match status" value="1"/>
</dbReference>
<gene>
    <name evidence="3" type="ORF">FE257_007422</name>
</gene>
<reference evidence="3" key="1">
    <citation type="journal article" date="2019" name="Beilstein J. Org. Chem.">
        <title>Nanangenines: drimane sesquiterpenoids as the dominant metabolite cohort of a novel Australian fungus, Aspergillus nanangensis.</title>
        <authorList>
            <person name="Lacey H.J."/>
            <person name="Gilchrist C.L.M."/>
            <person name="Crombie A."/>
            <person name="Kalaitzis J.A."/>
            <person name="Vuong D."/>
            <person name="Rutledge P.J."/>
            <person name="Turner P."/>
            <person name="Pitt J.I."/>
            <person name="Lacey E."/>
            <person name="Chooi Y.H."/>
            <person name="Piggott A.M."/>
        </authorList>
    </citation>
    <scope>NUCLEOTIDE SEQUENCE</scope>
    <source>
        <strain evidence="3">MST-FP2251</strain>
    </source>
</reference>
<dbReference type="GO" id="GO:0006666">
    <property type="term" value="P:3-keto-sphinganine metabolic process"/>
    <property type="evidence" value="ECO:0007669"/>
    <property type="project" value="TreeGrafter"/>
</dbReference>
<keyword evidence="1" id="KW-1133">Transmembrane helix</keyword>
<keyword evidence="4" id="KW-1185">Reference proteome</keyword>
<name>A0AAD4CN73_ASPNN</name>
<dbReference type="InterPro" id="IPR057326">
    <property type="entry name" value="KR_dom"/>
</dbReference>
<evidence type="ECO:0000256" key="1">
    <source>
        <dbReference type="SAM" id="Phobius"/>
    </source>
</evidence>
<dbReference type="InterPro" id="IPR002347">
    <property type="entry name" value="SDR_fam"/>
</dbReference>
<protein>
    <recommendedName>
        <fullName evidence="2">Ketoreductase domain-containing protein</fullName>
    </recommendedName>
</protein>
<proteinExistence type="predicted"/>
<dbReference type="EMBL" id="VCAU01000037">
    <property type="protein sequence ID" value="KAF9889313.1"/>
    <property type="molecule type" value="Genomic_DNA"/>
</dbReference>
<dbReference type="PRINTS" id="PR00081">
    <property type="entry name" value="GDHRDH"/>
</dbReference>
<feature type="transmembrane region" description="Helical" evidence="1">
    <location>
        <begin position="284"/>
        <end position="303"/>
    </location>
</feature>
<dbReference type="PANTHER" id="PTHR43550">
    <property type="entry name" value="3-KETODIHYDROSPHINGOSINE REDUCTASE"/>
    <property type="match status" value="1"/>
</dbReference>
<accession>A0AAD4CN73</accession>
<dbReference type="AlphaFoldDB" id="A0AAD4CN73"/>